<organism evidence="2">
    <name type="scientific">Oryza nivara</name>
    <name type="common">Indian wild rice</name>
    <name type="synonym">Oryza sativa f. spontanea</name>
    <dbReference type="NCBI Taxonomy" id="4536"/>
    <lineage>
        <taxon>Eukaryota</taxon>
        <taxon>Viridiplantae</taxon>
        <taxon>Streptophyta</taxon>
        <taxon>Embryophyta</taxon>
        <taxon>Tracheophyta</taxon>
        <taxon>Spermatophyta</taxon>
        <taxon>Magnoliopsida</taxon>
        <taxon>Liliopsida</taxon>
        <taxon>Poales</taxon>
        <taxon>Poaceae</taxon>
        <taxon>BOP clade</taxon>
        <taxon>Oryzoideae</taxon>
        <taxon>Oryzeae</taxon>
        <taxon>Oryzinae</taxon>
        <taxon>Oryza</taxon>
    </lineage>
</organism>
<evidence type="ECO:0000313" key="3">
    <source>
        <dbReference type="Proteomes" id="UP000006591"/>
    </source>
</evidence>
<dbReference type="Proteomes" id="UP000006591">
    <property type="component" value="Chromosome 6"/>
</dbReference>
<proteinExistence type="predicted"/>
<feature type="compositionally biased region" description="Polar residues" evidence="1">
    <location>
        <begin position="8"/>
        <end position="25"/>
    </location>
</feature>
<dbReference type="Gramene" id="ONIVA06G27030.1">
    <property type="protein sequence ID" value="ONIVA06G27030.1"/>
    <property type="gene ID" value="ONIVA06G27030"/>
</dbReference>
<feature type="region of interest" description="Disordered" evidence="1">
    <location>
        <begin position="73"/>
        <end position="111"/>
    </location>
</feature>
<evidence type="ECO:0000313" key="2">
    <source>
        <dbReference type="EnsemblPlants" id="ONIVA06G27030.1"/>
    </source>
</evidence>
<dbReference type="HOGENOM" id="CLU_2162503_0_0_1"/>
<evidence type="ECO:0000256" key="1">
    <source>
        <dbReference type="SAM" id="MobiDB-lite"/>
    </source>
</evidence>
<dbReference type="AlphaFoldDB" id="A0A0E0HU97"/>
<dbReference type="EnsemblPlants" id="ONIVA06G27030.1">
    <property type="protein sequence ID" value="ONIVA06G27030.1"/>
    <property type="gene ID" value="ONIVA06G27030"/>
</dbReference>
<keyword evidence="3" id="KW-1185">Reference proteome</keyword>
<feature type="compositionally biased region" description="Polar residues" evidence="1">
    <location>
        <begin position="75"/>
        <end position="86"/>
    </location>
</feature>
<accession>A0A0E0HU97</accession>
<name>A0A0E0HU97_ORYNI</name>
<reference evidence="2" key="2">
    <citation type="submission" date="2018-04" db="EMBL/GenBank/DDBJ databases">
        <title>OnivRS2 (Oryza nivara Reference Sequence Version 2).</title>
        <authorList>
            <person name="Zhang J."/>
            <person name="Kudrna D."/>
            <person name="Lee S."/>
            <person name="Talag J."/>
            <person name="Rajasekar S."/>
            <person name="Welchert J."/>
            <person name="Hsing Y.-I."/>
            <person name="Wing R.A."/>
        </authorList>
    </citation>
    <scope>NUCLEOTIDE SEQUENCE [LARGE SCALE GENOMIC DNA]</scope>
    <source>
        <strain evidence="2">SL10</strain>
    </source>
</reference>
<sequence>MAKPSGWPKSSSHWPNLASQNSLANCGSHADSIPLPFSLSATVVVEMPLLQLKSSLPDAAAVGASAVTVIRRQPRSPSATVVSEVSPSGGGGGWGWGGDGGGEDQLSPAAS</sequence>
<feature type="region of interest" description="Disordered" evidence="1">
    <location>
        <begin position="1"/>
        <end position="25"/>
    </location>
</feature>
<feature type="compositionally biased region" description="Gly residues" evidence="1">
    <location>
        <begin position="88"/>
        <end position="100"/>
    </location>
</feature>
<reference evidence="2" key="1">
    <citation type="submission" date="2015-04" db="UniProtKB">
        <authorList>
            <consortium name="EnsemblPlants"/>
        </authorList>
    </citation>
    <scope>IDENTIFICATION</scope>
    <source>
        <strain evidence="2">SL10</strain>
    </source>
</reference>
<protein>
    <submittedName>
        <fullName evidence="2">Uncharacterized protein</fullName>
    </submittedName>
</protein>